<evidence type="ECO:0000313" key="2">
    <source>
        <dbReference type="Proteomes" id="UP001431784"/>
    </source>
</evidence>
<accession>A0ABT5T4S0</accession>
<protein>
    <submittedName>
        <fullName evidence="1">Uncharacterized protein</fullName>
    </submittedName>
</protein>
<proteinExistence type="predicted"/>
<name>A0ABT5T4S0_9RHOB</name>
<keyword evidence="2" id="KW-1185">Reference proteome</keyword>
<dbReference type="EMBL" id="JAQZSM010000002">
    <property type="protein sequence ID" value="MDD7970110.1"/>
    <property type="molecule type" value="Genomic_DNA"/>
</dbReference>
<dbReference type="Proteomes" id="UP001431784">
    <property type="component" value="Unassembled WGS sequence"/>
</dbReference>
<gene>
    <name evidence="1" type="ORF">PUT78_03275</name>
</gene>
<comment type="caution">
    <text evidence="1">The sequence shown here is derived from an EMBL/GenBank/DDBJ whole genome shotgun (WGS) entry which is preliminary data.</text>
</comment>
<organism evidence="1 2">
    <name type="scientific">Roseinatronobacter alkalisoli</name>
    <dbReference type="NCBI Taxonomy" id="3028235"/>
    <lineage>
        <taxon>Bacteria</taxon>
        <taxon>Pseudomonadati</taxon>
        <taxon>Pseudomonadota</taxon>
        <taxon>Alphaproteobacteria</taxon>
        <taxon>Rhodobacterales</taxon>
        <taxon>Paracoccaceae</taxon>
        <taxon>Roseinatronobacter</taxon>
    </lineage>
</organism>
<sequence length="506" mass="53314">MALPLDAQTLQGGRPLNAIDWLEDAMSQPDTTIGGMSLPLVTPQDTPEAIAVSPLGAPALDQVGLFVPQRVGLPRDLWGGAPVPEVLAGISALPVDTLPAALQLGYRLLLAEFDPPAQLQPETQGTVLVARIDKLMAMGALEQASQLIDAAPVRTAALNTRAFDIALLLGEEDSACTSMSGQITTDFGHGAKIFCLARRGDWQAAYTTLNATTSLGLLEASEASLLQRFLEEEDAHVTPPPPAELSPLGWRILEALGDPVPTASLPVAYAYADLRGTSGWRAQLDAAERLTRAGVMQPNRLLGLYAQRRPAASGGVWERVRAVQTLDHALASGDSAGLSRALNDAWPKFASVELEVAFAQMFAETLAESGTDPATLDASARTILWHVLMLTQTRLDLAGQIAPQSDKARLATALAMNDASLPDIESSSMAAAVAQAFASSPETDMSTAPVASAGGLLLLDALNHIAHAAVGDPREARLGLQSLRLLGLDDATRQIAIELLLLERRG</sequence>
<dbReference type="RefSeq" id="WP_274350674.1">
    <property type="nucleotide sequence ID" value="NZ_JAQZSM010000002.1"/>
</dbReference>
<reference evidence="1" key="1">
    <citation type="submission" date="2023-02" db="EMBL/GenBank/DDBJ databases">
        <title>Description of Roseinatronobacter alkalisoli sp. nov., an alkaliphilic bacerium isolated from soda soil.</title>
        <authorList>
            <person name="Wei W."/>
        </authorList>
    </citation>
    <scope>NUCLEOTIDE SEQUENCE</scope>
    <source>
        <strain evidence="1">HJB301</strain>
    </source>
</reference>
<evidence type="ECO:0000313" key="1">
    <source>
        <dbReference type="EMBL" id="MDD7970110.1"/>
    </source>
</evidence>